<dbReference type="GO" id="GO:0005737">
    <property type="term" value="C:cytoplasm"/>
    <property type="evidence" value="ECO:0007669"/>
    <property type="project" value="UniProtKB-SubCell"/>
</dbReference>
<evidence type="ECO:0000313" key="5">
    <source>
        <dbReference type="EMBL" id="MBE9391358.1"/>
    </source>
</evidence>
<evidence type="ECO:0000256" key="2">
    <source>
        <dbReference type="HAMAP-Rule" id="MF_00975"/>
    </source>
</evidence>
<dbReference type="GO" id="GO:0006396">
    <property type="term" value="P:RNA processing"/>
    <property type="evidence" value="ECO:0007669"/>
    <property type="project" value="InterPro"/>
</dbReference>
<sequence>MMKEENLAFPGDELAILEEFIPVSGVYSDENGKLRSTLIGKVVKDIINKNLKVIPFKKKYDFPRLKSVVIGYVNSVKSDIALITILYDGNLKPISAPLAGFLHVSQVDEEGKNISDYVLPGDLVKAKIISSENPFQLSFKHSSLGVILASCSKCGAIMQKLENGKLKCPKCGNIENRKLSSDYINLKDHSG</sequence>
<accession>A0A2J6N2S3</accession>
<dbReference type="InterPro" id="IPR003029">
    <property type="entry name" value="S1_domain"/>
</dbReference>
<keyword evidence="2" id="KW-0479">Metal-binding</keyword>
<keyword evidence="6" id="KW-0689">Ribosomal protein</keyword>
<feature type="binding site" evidence="2">
    <location>
        <position position="168"/>
    </location>
    <ligand>
        <name>Zn(2+)</name>
        <dbReference type="ChEBI" id="CHEBI:29105"/>
    </ligand>
</feature>
<dbReference type="EMBL" id="PNIM01000010">
    <property type="protein sequence ID" value="PMB75620.1"/>
    <property type="molecule type" value="Genomic_DNA"/>
</dbReference>
<dbReference type="GO" id="GO:0005840">
    <property type="term" value="C:ribosome"/>
    <property type="evidence" value="ECO:0007669"/>
    <property type="project" value="UniProtKB-KW"/>
</dbReference>
<dbReference type="SUPFAM" id="SSF110324">
    <property type="entry name" value="Ribosomal L27 protein-like"/>
    <property type="match status" value="1"/>
</dbReference>
<feature type="domain" description="S1 motif" evidence="3">
    <location>
        <begin position="66"/>
        <end position="142"/>
    </location>
</feature>
<feature type="binding site" evidence="2">
    <location>
        <position position="154"/>
    </location>
    <ligand>
        <name>Zn(2+)</name>
        <dbReference type="ChEBI" id="CHEBI:29105"/>
    </ligand>
</feature>
<dbReference type="InterPro" id="IPR012340">
    <property type="entry name" value="NA-bd_OB-fold"/>
</dbReference>
<dbReference type="Gene3D" id="2.20.70.10">
    <property type="match status" value="1"/>
</dbReference>
<dbReference type="GeneID" id="12450193"/>
<dbReference type="EMBL" id="JADEZV010000003">
    <property type="protein sequence ID" value="MBE9391358.1"/>
    <property type="molecule type" value="Genomic_DNA"/>
</dbReference>
<comment type="subunit">
    <text evidence="2">Component of the archaeal exosome complex. Forms a trimer of Rrp4 and/or Csl4 subunits. The trimer associates with an hexameric ring-like arrangement composed of 3 Rrp41-Rrp42 heterodimers. Interacts with DnaG.</text>
</comment>
<comment type="function">
    <text evidence="2">Non-catalytic component of the exosome, which is a complex involved in RNA degradation. Increases the RNA binding and the efficiency of RNA degradation. Helpful for the interaction of the exosome with A-poor RNAs.</text>
</comment>
<keyword evidence="2" id="KW-0862">Zinc</keyword>
<evidence type="ECO:0000259" key="3">
    <source>
        <dbReference type="PROSITE" id="PS50126"/>
    </source>
</evidence>
<dbReference type="SMART" id="SM00316">
    <property type="entry name" value="S1"/>
    <property type="match status" value="1"/>
</dbReference>
<dbReference type="RefSeq" id="WP_014558237.1">
    <property type="nucleotide sequence ID" value="NZ_DSFH01000048.1"/>
</dbReference>
<dbReference type="Proteomes" id="UP000886076">
    <property type="component" value="Unassembled WGS sequence"/>
</dbReference>
<dbReference type="InterPro" id="IPR030850">
    <property type="entry name" value="Exosome_Csl4_arc"/>
</dbReference>
<dbReference type="Proteomes" id="UP000237153">
    <property type="component" value="Unassembled WGS sequence"/>
</dbReference>
<reference evidence="4" key="2">
    <citation type="journal article" date="2020" name="mSystems">
        <title>Genome- and Community-Level Interaction Insights into Carbon Utilization and Element Cycling Functions of Hydrothermarchaeota in Hydrothermal Sediment.</title>
        <authorList>
            <person name="Zhou Z."/>
            <person name="Liu Y."/>
            <person name="Xu W."/>
            <person name="Pan J."/>
            <person name="Luo Z.H."/>
            <person name="Li M."/>
        </authorList>
    </citation>
    <scope>NUCLEOTIDE SEQUENCE [LARGE SCALE GENOMIC DNA]</scope>
    <source>
        <strain evidence="4">SpSt-1261</strain>
    </source>
</reference>
<comment type="similarity">
    <text evidence="2">Belongs to the CSL4 family.</text>
</comment>
<dbReference type="EMBL" id="DSFH01000048">
    <property type="protein sequence ID" value="HEW64118.1"/>
    <property type="molecule type" value="Genomic_DNA"/>
</dbReference>
<organism evidence="6 7">
    <name type="scientific">Fervidicoccus fontis</name>
    <dbReference type="NCBI Taxonomy" id="683846"/>
    <lineage>
        <taxon>Archaea</taxon>
        <taxon>Thermoproteota</taxon>
        <taxon>Thermoprotei</taxon>
        <taxon>Fervidicoccales</taxon>
        <taxon>Fervidicoccaceae</taxon>
        <taxon>Fervidicoccus</taxon>
    </lineage>
</organism>
<keyword evidence="2" id="KW-0963">Cytoplasm</keyword>
<dbReference type="OMA" id="CGNVETR"/>
<dbReference type="InterPro" id="IPR039771">
    <property type="entry name" value="Csl4"/>
</dbReference>
<dbReference type="GO" id="GO:0008270">
    <property type="term" value="F:zinc ion binding"/>
    <property type="evidence" value="ECO:0007669"/>
    <property type="project" value="UniProtKB-UniRule"/>
</dbReference>
<reference evidence="6 7" key="1">
    <citation type="submission" date="2018-01" db="EMBL/GenBank/DDBJ databases">
        <title>Metagenomic assembled genomes from two thermal pools in the Uzon Caldera, Kamchatka, Russia.</title>
        <authorList>
            <person name="Wilkins L."/>
            <person name="Ettinger C."/>
        </authorList>
    </citation>
    <scope>NUCLEOTIDE SEQUENCE [LARGE SCALE GENOMIC DNA]</scope>
    <source>
        <strain evidence="6">ZAV-06</strain>
    </source>
</reference>
<feature type="binding site" evidence="2">
    <location>
        <position position="171"/>
    </location>
    <ligand>
        <name>Zn(2+)</name>
        <dbReference type="ChEBI" id="CHEBI:29105"/>
    </ligand>
</feature>
<dbReference type="Gene3D" id="2.40.50.140">
    <property type="entry name" value="Nucleic acid-binding proteins"/>
    <property type="match status" value="1"/>
</dbReference>
<evidence type="ECO:0000313" key="6">
    <source>
        <dbReference type="EMBL" id="PMB75620.1"/>
    </source>
</evidence>
<evidence type="ECO:0000313" key="4">
    <source>
        <dbReference type="EMBL" id="HEW64118.1"/>
    </source>
</evidence>
<reference evidence="5" key="3">
    <citation type="submission" date="2020-10" db="EMBL/GenBank/DDBJ databases">
        <title>Fervidococcus fontis strain 3639Fd - the first crenarchaeon capable of growth on lipids.</title>
        <authorList>
            <person name="Kochetkova T.V."/>
            <person name="Elcheninov A.G."/>
            <person name="Toschakov S.V."/>
            <person name="Kublanov I.V."/>
        </authorList>
    </citation>
    <scope>NUCLEOTIDE SEQUENCE</scope>
    <source>
        <strain evidence="5">3639Fd</strain>
    </source>
</reference>
<dbReference type="PANTHER" id="PTHR12686">
    <property type="entry name" value="3'-5' EXORIBONUCLEASE CSL4-RELATED"/>
    <property type="match status" value="1"/>
</dbReference>
<dbReference type="AlphaFoldDB" id="A0A2J6N2S3"/>
<dbReference type="PANTHER" id="PTHR12686:SF8">
    <property type="entry name" value="EXOSOME COMPLEX COMPONENT CSL4"/>
    <property type="match status" value="1"/>
</dbReference>
<evidence type="ECO:0000256" key="1">
    <source>
        <dbReference type="ARBA" id="ARBA00022835"/>
    </source>
</evidence>
<gene>
    <name evidence="2" type="primary">csl4</name>
    <name evidence="6" type="ORF">C0188_02565</name>
    <name evidence="4" type="ORF">ENO39_03575</name>
    <name evidence="5" type="ORF">IOK49_04630</name>
</gene>
<dbReference type="SUPFAM" id="SSF50249">
    <property type="entry name" value="Nucleic acid-binding proteins"/>
    <property type="match status" value="1"/>
</dbReference>
<evidence type="ECO:0000313" key="7">
    <source>
        <dbReference type="Proteomes" id="UP000237153"/>
    </source>
</evidence>
<name>A0A2J6N2S3_9CREN</name>
<dbReference type="NCBIfam" id="NF034126">
    <property type="entry name" value="PRK09521.1"/>
    <property type="match status" value="1"/>
</dbReference>
<comment type="caution">
    <text evidence="6">The sequence shown here is derived from an EMBL/GenBank/DDBJ whole genome shotgun (WGS) entry which is preliminary data.</text>
</comment>
<dbReference type="HAMAP" id="MF_00975">
    <property type="entry name" value="Exosome_Csl4"/>
    <property type="match status" value="1"/>
</dbReference>
<dbReference type="PROSITE" id="PS50126">
    <property type="entry name" value="S1"/>
    <property type="match status" value="1"/>
</dbReference>
<dbReference type="GO" id="GO:0003676">
    <property type="term" value="F:nucleic acid binding"/>
    <property type="evidence" value="ECO:0007669"/>
    <property type="project" value="InterPro"/>
</dbReference>
<dbReference type="Gene3D" id="2.40.50.100">
    <property type="match status" value="1"/>
</dbReference>
<protein>
    <recommendedName>
        <fullName evidence="2">Exosome complex component Csl4</fullName>
    </recommendedName>
</protein>
<keyword evidence="6" id="KW-0687">Ribonucleoprotein</keyword>
<feature type="binding site" evidence="2">
    <location>
        <position position="151"/>
    </location>
    <ligand>
        <name>Zn(2+)</name>
        <dbReference type="ChEBI" id="CHEBI:29105"/>
    </ligand>
</feature>
<comment type="subcellular location">
    <subcellularLocation>
        <location evidence="2">Cytoplasm</location>
    </subcellularLocation>
</comment>
<proteinExistence type="inferred from homology"/>
<dbReference type="Proteomes" id="UP000652307">
    <property type="component" value="Unassembled WGS sequence"/>
</dbReference>
<keyword evidence="1 2" id="KW-0271">Exosome</keyword>
<dbReference type="GO" id="GO:0000178">
    <property type="term" value="C:exosome (RNase complex)"/>
    <property type="evidence" value="ECO:0007669"/>
    <property type="project" value="UniProtKB-KW"/>
</dbReference>
<dbReference type="GO" id="GO:0006401">
    <property type="term" value="P:RNA catabolic process"/>
    <property type="evidence" value="ECO:0007669"/>
    <property type="project" value="UniProtKB-UniRule"/>
</dbReference>